<evidence type="ECO:0000313" key="3">
    <source>
        <dbReference type="Proteomes" id="UP000297734"/>
    </source>
</evidence>
<reference evidence="2 3" key="1">
    <citation type="journal article" date="2019" name="Syst. Appl. Microbiol.">
        <title>New species of pathogenic Pseudomonas isolated from citrus in Tunisia: Proposal of Pseudomonas kairouanensis sp. nov. and Pseudomonas nabeulensis sp. nov.</title>
        <authorList>
            <person name="Oueslati M."/>
            <person name="Mulet M."/>
            <person name="Gomila M."/>
            <person name="Berge O."/>
            <person name="Hajlaoui M.R."/>
            <person name="Lalucat J."/>
            <person name="Sadfi-Zouaoui N."/>
            <person name="Garcia-Valdes E."/>
        </authorList>
    </citation>
    <scope>NUCLEOTIDE SEQUENCE [LARGE SCALE GENOMIC DNA]</scope>
    <source>
        <strain evidence="2 3">E10B</strain>
    </source>
</reference>
<evidence type="ECO:0000313" key="2">
    <source>
        <dbReference type="EMBL" id="TFY91277.1"/>
    </source>
</evidence>
<name>A0A4Z0AY58_9PSED</name>
<keyword evidence="1" id="KW-0472">Membrane</keyword>
<evidence type="ECO:0000256" key="1">
    <source>
        <dbReference type="SAM" id="Phobius"/>
    </source>
</evidence>
<accession>A0A4Z0AY58</accession>
<feature type="transmembrane region" description="Helical" evidence="1">
    <location>
        <begin position="129"/>
        <end position="149"/>
    </location>
</feature>
<organism evidence="2 3">
    <name type="scientific">Pseudomonas nabeulensis</name>
    <dbReference type="NCBI Taxonomy" id="2293833"/>
    <lineage>
        <taxon>Bacteria</taxon>
        <taxon>Pseudomonadati</taxon>
        <taxon>Pseudomonadota</taxon>
        <taxon>Gammaproteobacteria</taxon>
        <taxon>Pseudomonadales</taxon>
        <taxon>Pseudomonadaceae</taxon>
        <taxon>Pseudomonas</taxon>
    </lineage>
</organism>
<gene>
    <name evidence="2" type="ORF">DYL61_19155</name>
</gene>
<dbReference type="Proteomes" id="UP000297734">
    <property type="component" value="Unassembled WGS sequence"/>
</dbReference>
<dbReference type="EMBL" id="QUZT01000037">
    <property type="protein sequence ID" value="TFY91277.1"/>
    <property type="molecule type" value="Genomic_DNA"/>
</dbReference>
<protein>
    <submittedName>
        <fullName evidence="2">Uncharacterized protein</fullName>
    </submittedName>
</protein>
<keyword evidence="1" id="KW-1133">Transmembrane helix</keyword>
<proteinExistence type="predicted"/>
<dbReference type="AlphaFoldDB" id="A0A4Z0AY58"/>
<keyword evidence="1" id="KW-0812">Transmembrane</keyword>
<sequence>MERKKKLIRLLPSSWLFRYDLHKCRRAEEELRRTAPPNTRQAHSSGEMYEYQRRSLDLFQERRSLISGNYRRLADALMVPMPDFEDEKMWERIENDFTGRTTRTLTTSGELATISVIREAEKHRREARAFWLTWVTGMGGILIGIISVWPK</sequence>
<keyword evidence="3" id="KW-1185">Reference proteome</keyword>
<comment type="caution">
    <text evidence="2">The sequence shown here is derived from an EMBL/GenBank/DDBJ whole genome shotgun (WGS) entry which is preliminary data.</text>
</comment>